<dbReference type="CDD" id="cd03255">
    <property type="entry name" value="ABC_MJ0796_LolCDE_FtsE"/>
    <property type="match status" value="1"/>
</dbReference>
<keyword evidence="3 5" id="KW-0067">ATP-binding</keyword>
<dbReference type="InterPro" id="IPR027417">
    <property type="entry name" value="P-loop_NTPase"/>
</dbReference>
<sequence>MTSTATTSPAVTAIAARATGVTKAYGTGDARVLALDDVDVAIEAGRFTAIMGPSGSGKSTLLHVLAGLDRPSAGTITIGDADITEMSDKQLTLLRRDRIGFIFQAFNLLPTLTAAENIALPSKIAGRQPDPLWVQSVVETVGLGDRLSHRPSELSGGQQQRVAAARALAGKPDIVFADEPTGALDSRSGEELLRFLQHAVREMNQTVVMVTHDPAAAAHADRVLFLSDGDIVDEMHNPTSDEVLEYMKKLGA</sequence>
<evidence type="ECO:0000256" key="2">
    <source>
        <dbReference type="ARBA" id="ARBA00022741"/>
    </source>
</evidence>
<organism evidence="5 6">
    <name type="scientific">Nocardioides astragali</name>
    <dbReference type="NCBI Taxonomy" id="1776736"/>
    <lineage>
        <taxon>Bacteria</taxon>
        <taxon>Bacillati</taxon>
        <taxon>Actinomycetota</taxon>
        <taxon>Actinomycetes</taxon>
        <taxon>Propionibacteriales</taxon>
        <taxon>Nocardioidaceae</taxon>
        <taxon>Nocardioides</taxon>
    </lineage>
</organism>
<proteinExistence type="predicted"/>
<evidence type="ECO:0000256" key="1">
    <source>
        <dbReference type="ARBA" id="ARBA00022448"/>
    </source>
</evidence>
<name>A0ABW2N849_9ACTN</name>
<evidence type="ECO:0000313" key="5">
    <source>
        <dbReference type="EMBL" id="MFC7362187.1"/>
    </source>
</evidence>
<dbReference type="PANTHER" id="PTHR24220:SF685">
    <property type="entry name" value="ABC TRANSPORTER RELATED"/>
    <property type="match status" value="1"/>
</dbReference>
<protein>
    <submittedName>
        <fullName evidence="5">ABC transporter ATP-binding protein</fullName>
    </submittedName>
</protein>
<keyword evidence="1" id="KW-0813">Transport</keyword>
<evidence type="ECO:0000313" key="6">
    <source>
        <dbReference type="Proteomes" id="UP001596524"/>
    </source>
</evidence>
<evidence type="ECO:0000256" key="3">
    <source>
        <dbReference type="ARBA" id="ARBA00022840"/>
    </source>
</evidence>
<dbReference type="Pfam" id="PF00005">
    <property type="entry name" value="ABC_tran"/>
    <property type="match status" value="1"/>
</dbReference>
<dbReference type="Gene3D" id="3.40.50.300">
    <property type="entry name" value="P-loop containing nucleotide triphosphate hydrolases"/>
    <property type="match status" value="1"/>
</dbReference>
<dbReference type="InterPro" id="IPR017911">
    <property type="entry name" value="MacB-like_ATP-bd"/>
</dbReference>
<dbReference type="SUPFAM" id="SSF52540">
    <property type="entry name" value="P-loop containing nucleoside triphosphate hydrolases"/>
    <property type="match status" value="1"/>
</dbReference>
<comment type="caution">
    <text evidence="5">The sequence shown here is derived from an EMBL/GenBank/DDBJ whole genome shotgun (WGS) entry which is preliminary data.</text>
</comment>
<dbReference type="RefSeq" id="WP_255892083.1">
    <property type="nucleotide sequence ID" value="NZ_JAFMZM010000005.1"/>
</dbReference>
<dbReference type="Proteomes" id="UP001596524">
    <property type="component" value="Unassembled WGS sequence"/>
</dbReference>
<gene>
    <name evidence="5" type="ORF">ACFQO6_18075</name>
</gene>
<dbReference type="EMBL" id="JBHTCH010000021">
    <property type="protein sequence ID" value="MFC7362187.1"/>
    <property type="molecule type" value="Genomic_DNA"/>
</dbReference>
<dbReference type="PANTHER" id="PTHR24220">
    <property type="entry name" value="IMPORT ATP-BINDING PROTEIN"/>
    <property type="match status" value="1"/>
</dbReference>
<dbReference type="GO" id="GO:0005524">
    <property type="term" value="F:ATP binding"/>
    <property type="evidence" value="ECO:0007669"/>
    <property type="project" value="UniProtKB-KW"/>
</dbReference>
<dbReference type="InterPro" id="IPR015854">
    <property type="entry name" value="ABC_transpr_LolD-like"/>
</dbReference>
<dbReference type="InterPro" id="IPR003439">
    <property type="entry name" value="ABC_transporter-like_ATP-bd"/>
</dbReference>
<dbReference type="PROSITE" id="PS50893">
    <property type="entry name" value="ABC_TRANSPORTER_2"/>
    <property type="match status" value="1"/>
</dbReference>
<reference evidence="6" key="1">
    <citation type="journal article" date="2019" name="Int. J. Syst. Evol. Microbiol.">
        <title>The Global Catalogue of Microorganisms (GCM) 10K type strain sequencing project: providing services to taxonomists for standard genome sequencing and annotation.</title>
        <authorList>
            <consortium name="The Broad Institute Genomics Platform"/>
            <consortium name="The Broad Institute Genome Sequencing Center for Infectious Disease"/>
            <person name="Wu L."/>
            <person name="Ma J."/>
        </authorList>
    </citation>
    <scope>NUCLEOTIDE SEQUENCE [LARGE SCALE GENOMIC DNA]</scope>
    <source>
        <strain evidence="6">FCH27</strain>
    </source>
</reference>
<dbReference type="InterPro" id="IPR003593">
    <property type="entry name" value="AAA+_ATPase"/>
</dbReference>
<keyword evidence="6" id="KW-1185">Reference proteome</keyword>
<keyword evidence="2" id="KW-0547">Nucleotide-binding</keyword>
<dbReference type="SMART" id="SM00382">
    <property type="entry name" value="AAA"/>
    <property type="match status" value="1"/>
</dbReference>
<accession>A0ABW2N849</accession>
<evidence type="ECO:0000259" key="4">
    <source>
        <dbReference type="PROSITE" id="PS50893"/>
    </source>
</evidence>
<feature type="domain" description="ABC transporter" evidence="4">
    <location>
        <begin position="16"/>
        <end position="247"/>
    </location>
</feature>